<evidence type="ECO:0000313" key="12">
    <source>
        <dbReference type="Proteomes" id="UP001281003"/>
    </source>
</evidence>
<dbReference type="PANTHER" id="PTHR45860:SF1">
    <property type="entry name" value="TRANSLATION INITIATION FACTOR EIF-2B SUBUNIT ALPHA"/>
    <property type="match status" value="1"/>
</dbReference>
<dbReference type="PANTHER" id="PTHR45860">
    <property type="entry name" value="TRANSLATION INITIATION FACTOR EIF-2B SUBUNIT ALPHA"/>
    <property type="match status" value="1"/>
</dbReference>
<keyword evidence="4" id="KW-0396">Initiation factor</keyword>
<dbReference type="Proteomes" id="UP001281003">
    <property type="component" value="Unassembled WGS sequence"/>
</dbReference>
<organism evidence="11 12">
    <name type="scientific">Sordaria brevicollis</name>
    <dbReference type="NCBI Taxonomy" id="83679"/>
    <lineage>
        <taxon>Eukaryota</taxon>
        <taxon>Fungi</taxon>
        <taxon>Dikarya</taxon>
        <taxon>Ascomycota</taxon>
        <taxon>Pezizomycotina</taxon>
        <taxon>Sordariomycetes</taxon>
        <taxon>Sordariomycetidae</taxon>
        <taxon>Sordariales</taxon>
        <taxon>Sordariaceae</taxon>
        <taxon>Sordaria</taxon>
    </lineage>
</organism>
<dbReference type="Gene3D" id="1.20.120.1070">
    <property type="entry name" value="Translation initiation factor eIF-2B, N-terminal domain"/>
    <property type="match status" value="1"/>
</dbReference>
<dbReference type="Gene3D" id="3.40.50.10470">
    <property type="entry name" value="Translation initiation factor eif-2b, domain 2"/>
    <property type="match status" value="1"/>
</dbReference>
<proteinExistence type="inferred from homology"/>
<comment type="subunit">
    <text evidence="8">Component of the translation initiation factor 2B (eIF2B) complex which is a heterodecamer of two sets of five different subunits: alpha, beta, gamma, delta and epsilon. Subunits alpha, beta and delta comprise a regulatory subcomplex and subunits epsilon and gamma comprise a catalytic subcomplex. Within the complex, the hexameric regulatory complex resides at the center, with the two heterodimeric catalytic subcomplexes bound on opposite sides.</text>
</comment>
<evidence type="ECO:0000256" key="3">
    <source>
        <dbReference type="ARBA" id="ARBA00022490"/>
    </source>
</evidence>
<evidence type="ECO:0000313" key="11">
    <source>
        <dbReference type="EMBL" id="KAK3398573.1"/>
    </source>
</evidence>
<evidence type="ECO:0000256" key="7">
    <source>
        <dbReference type="ARBA" id="ARBA00044236"/>
    </source>
</evidence>
<keyword evidence="12" id="KW-1185">Reference proteome</keyword>
<evidence type="ECO:0000256" key="2">
    <source>
        <dbReference type="ARBA" id="ARBA00007251"/>
    </source>
</evidence>
<keyword evidence="3" id="KW-0963">Cytoplasm</keyword>
<evidence type="ECO:0000256" key="4">
    <source>
        <dbReference type="ARBA" id="ARBA00022540"/>
    </source>
</evidence>
<dbReference type="AlphaFoldDB" id="A0AAE0UC11"/>
<dbReference type="InterPro" id="IPR000649">
    <property type="entry name" value="IF-2B-related"/>
</dbReference>
<dbReference type="InterPro" id="IPR051501">
    <property type="entry name" value="eIF2B_alpha/beta/delta"/>
</dbReference>
<evidence type="ECO:0000256" key="8">
    <source>
        <dbReference type="ARBA" id="ARBA00046432"/>
    </source>
</evidence>
<comment type="caution">
    <text evidence="11">The sequence shown here is derived from an EMBL/GenBank/DDBJ whole genome shotgun (WGS) entry which is preliminary data.</text>
</comment>
<protein>
    <recommendedName>
        <fullName evidence="6">Translation initiation factor eIF2B subunit alpha</fullName>
    </recommendedName>
    <alternativeName>
        <fullName evidence="7">eIF2B GDP-GTP exchange factor subunit alpha</fullName>
    </alternativeName>
</protein>
<dbReference type="InterPro" id="IPR042529">
    <property type="entry name" value="IF_2B-like_C"/>
</dbReference>
<comment type="similarity">
    <text evidence="2 9">Belongs to the eIF-2B alpha/beta/delta subunits family.</text>
</comment>
<comment type="subcellular location">
    <subcellularLocation>
        <location evidence="1">Cytoplasm</location>
        <location evidence="1">Cytosol</location>
    </subcellularLocation>
</comment>
<evidence type="ECO:0000256" key="1">
    <source>
        <dbReference type="ARBA" id="ARBA00004514"/>
    </source>
</evidence>
<evidence type="ECO:0000256" key="9">
    <source>
        <dbReference type="RuleBase" id="RU003814"/>
    </source>
</evidence>
<dbReference type="SUPFAM" id="SSF100950">
    <property type="entry name" value="NagB/RpiA/CoA transferase-like"/>
    <property type="match status" value="1"/>
</dbReference>
<reference evidence="11" key="2">
    <citation type="submission" date="2023-07" db="EMBL/GenBank/DDBJ databases">
        <authorList>
            <consortium name="Lawrence Berkeley National Laboratory"/>
            <person name="Haridas S."/>
            <person name="Hensen N."/>
            <person name="Bonometti L."/>
            <person name="Westerberg I."/>
            <person name="Brannstrom I.O."/>
            <person name="Guillou S."/>
            <person name="Cros-Aarteil S."/>
            <person name="Calhoun S."/>
            <person name="Kuo A."/>
            <person name="Mondo S."/>
            <person name="Pangilinan J."/>
            <person name="Riley R."/>
            <person name="LaButti K."/>
            <person name="Andreopoulos B."/>
            <person name="Lipzen A."/>
            <person name="Chen C."/>
            <person name="Yanf M."/>
            <person name="Daum C."/>
            <person name="Ng V."/>
            <person name="Clum A."/>
            <person name="Steindorff A."/>
            <person name="Ohm R."/>
            <person name="Martin F."/>
            <person name="Silar P."/>
            <person name="Natvig D."/>
            <person name="Lalanne C."/>
            <person name="Gautier V."/>
            <person name="Ament-velasquez S.L."/>
            <person name="Kruys A."/>
            <person name="Hutchinson M.I."/>
            <person name="Powell A.J."/>
            <person name="Barry K."/>
            <person name="Miller A.N."/>
            <person name="Grigoriev I.V."/>
            <person name="Debuchy R."/>
            <person name="Gladieux P."/>
            <person name="Thoren M.H."/>
            <person name="Johannesson H."/>
        </authorList>
    </citation>
    <scope>NUCLEOTIDE SEQUENCE</scope>
    <source>
        <strain evidence="11">FGSC 1904</strain>
    </source>
</reference>
<evidence type="ECO:0000256" key="6">
    <source>
        <dbReference type="ARBA" id="ARBA00044208"/>
    </source>
</evidence>
<name>A0AAE0UC11_SORBR</name>
<dbReference type="InterPro" id="IPR037171">
    <property type="entry name" value="NagB/RpiA_transferase-like"/>
</dbReference>
<reference evidence="11" key="1">
    <citation type="journal article" date="2023" name="Mol. Phylogenet. Evol.">
        <title>Genome-scale phylogeny and comparative genomics of the fungal order Sordariales.</title>
        <authorList>
            <person name="Hensen N."/>
            <person name="Bonometti L."/>
            <person name="Westerberg I."/>
            <person name="Brannstrom I.O."/>
            <person name="Guillou S."/>
            <person name="Cros-Aarteil S."/>
            <person name="Calhoun S."/>
            <person name="Haridas S."/>
            <person name="Kuo A."/>
            <person name="Mondo S."/>
            <person name="Pangilinan J."/>
            <person name="Riley R."/>
            <person name="LaButti K."/>
            <person name="Andreopoulos B."/>
            <person name="Lipzen A."/>
            <person name="Chen C."/>
            <person name="Yan M."/>
            <person name="Daum C."/>
            <person name="Ng V."/>
            <person name="Clum A."/>
            <person name="Steindorff A."/>
            <person name="Ohm R.A."/>
            <person name="Martin F."/>
            <person name="Silar P."/>
            <person name="Natvig D.O."/>
            <person name="Lalanne C."/>
            <person name="Gautier V."/>
            <person name="Ament-Velasquez S.L."/>
            <person name="Kruys A."/>
            <person name="Hutchinson M.I."/>
            <person name="Powell A.J."/>
            <person name="Barry K."/>
            <person name="Miller A.N."/>
            <person name="Grigoriev I.V."/>
            <person name="Debuchy R."/>
            <person name="Gladieux P."/>
            <person name="Hiltunen Thoren M."/>
            <person name="Johannesson H."/>
        </authorList>
    </citation>
    <scope>NUCLEOTIDE SEQUENCE</scope>
    <source>
        <strain evidence="11">FGSC 1904</strain>
    </source>
</reference>
<dbReference type="EMBL" id="JAUTDP010000006">
    <property type="protein sequence ID" value="KAK3398573.1"/>
    <property type="molecule type" value="Genomic_DNA"/>
</dbReference>
<dbReference type="GO" id="GO:0005851">
    <property type="term" value="C:eukaryotic translation initiation factor 2B complex"/>
    <property type="evidence" value="ECO:0007669"/>
    <property type="project" value="TreeGrafter"/>
</dbReference>
<accession>A0AAE0UC11</accession>
<feature type="region of interest" description="Disordered" evidence="10">
    <location>
        <begin position="38"/>
        <end position="57"/>
    </location>
</feature>
<gene>
    <name evidence="11" type="ORF">B0T20DRAFT_453310</name>
</gene>
<sequence>MFWRKPPLPTFTATTHFVVLSSTNHTLPTRMATDDLSNKPLAVRTTSSTSTDSATSQDGASFDIVKTYRSLLSSDPDMTMPVAAIESLIELLRVTPSSTAMETVEVVKTQKALLLDSAPNPLPLLAGADLFEQYLLRSLRGQTAESFDETKRHLLKNRQLFAARAKSARDNIAVIGSRYISDRKIVLAAGGSRVVTKILVHAATSRPNVHFKVIYVMDGSPHCDASVASLREAGLEVETISTSKVAYVLKDQKDINLVLVGSEVVMQNGGIISRMGTSQLALLTRYAGGSQKRFFVAAESHKIVRKTPLWHPQVLRVGVKQKDISKFANVGVDPVGQEARDWVADRDEVDYTDPELIDGIVTEQGVKMPSQIWELVDYEK</sequence>
<evidence type="ECO:0000256" key="10">
    <source>
        <dbReference type="SAM" id="MobiDB-lite"/>
    </source>
</evidence>
<dbReference type="InterPro" id="IPR042528">
    <property type="entry name" value="elF-2B_alpha_N"/>
</dbReference>
<dbReference type="GO" id="GO:0005829">
    <property type="term" value="C:cytosol"/>
    <property type="evidence" value="ECO:0007669"/>
    <property type="project" value="UniProtKB-SubCell"/>
</dbReference>
<dbReference type="Pfam" id="PF01008">
    <property type="entry name" value="IF-2B"/>
    <property type="match status" value="1"/>
</dbReference>
<feature type="compositionally biased region" description="Low complexity" evidence="10">
    <location>
        <begin position="45"/>
        <end position="56"/>
    </location>
</feature>
<dbReference type="GO" id="GO:0005085">
    <property type="term" value="F:guanyl-nucleotide exchange factor activity"/>
    <property type="evidence" value="ECO:0007669"/>
    <property type="project" value="TreeGrafter"/>
</dbReference>
<keyword evidence="5" id="KW-0648">Protein biosynthesis</keyword>
<evidence type="ECO:0000256" key="5">
    <source>
        <dbReference type="ARBA" id="ARBA00022917"/>
    </source>
</evidence>
<dbReference type="GO" id="GO:0003743">
    <property type="term" value="F:translation initiation factor activity"/>
    <property type="evidence" value="ECO:0007669"/>
    <property type="project" value="UniProtKB-KW"/>
</dbReference>